<organism evidence="2 3">
    <name type="scientific">Leptidea sinapis</name>
    <dbReference type="NCBI Taxonomy" id="189913"/>
    <lineage>
        <taxon>Eukaryota</taxon>
        <taxon>Metazoa</taxon>
        <taxon>Ecdysozoa</taxon>
        <taxon>Arthropoda</taxon>
        <taxon>Hexapoda</taxon>
        <taxon>Insecta</taxon>
        <taxon>Pterygota</taxon>
        <taxon>Neoptera</taxon>
        <taxon>Endopterygota</taxon>
        <taxon>Lepidoptera</taxon>
        <taxon>Glossata</taxon>
        <taxon>Ditrysia</taxon>
        <taxon>Papilionoidea</taxon>
        <taxon>Pieridae</taxon>
        <taxon>Dismorphiinae</taxon>
        <taxon>Leptidea</taxon>
    </lineage>
</organism>
<protein>
    <submittedName>
        <fullName evidence="2">Uncharacterized protein</fullName>
    </submittedName>
</protein>
<accession>A0A5E4QTJ3</accession>
<proteinExistence type="predicted"/>
<gene>
    <name evidence="2" type="ORF">LSINAPIS_LOCUS12033</name>
</gene>
<feature type="chain" id="PRO_5022963749" evidence="1">
    <location>
        <begin position="24"/>
        <end position="67"/>
    </location>
</feature>
<sequence length="67" mass="7787">MTSTKQMLLPILMVSLFNLVTSAGDEYLPPVKGYNYDRPKIPFPTINQVNRQQLNYKLDKFRKLGKL</sequence>
<feature type="signal peptide" evidence="1">
    <location>
        <begin position="1"/>
        <end position="23"/>
    </location>
</feature>
<dbReference type="AlphaFoldDB" id="A0A5E4QTJ3"/>
<reference evidence="2 3" key="1">
    <citation type="submission" date="2017-07" db="EMBL/GenBank/DDBJ databases">
        <authorList>
            <person name="Talla V."/>
            <person name="Backstrom N."/>
        </authorList>
    </citation>
    <scope>NUCLEOTIDE SEQUENCE [LARGE SCALE GENOMIC DNA]</scope>
</reference>
<name>A0A5E4QTJ3_9NEOP</name>
<dbReference type="Proteomes" id="UP000324832">
    <property type="component" value="Unassembled WGS sequence"/>
</dbReference>
<dbReference type="EMBL" id="FZQP02005510">
    <property type="protein sequence ID" value="VVD01666.1"/>
    <property type="molecule type" value="Genomic_DNA"/>
</dbReference>
<keyword evidence="3" id="KW-1185">Reference proteome</keyword>
<evidence type="ECO:0000313" key="3">
    <source>
        <dbReference type="Proteomes" id="UP000324832"/>
    </source>
</evidence>
<evidence type="ECO:0000256" key="1">
    <source>
        <dbReference type="SAM" id="SignalP"/>
    </source>
</evidence>
<keyword evidence="1" id="KW-0732">Signal</keyword>
<evidence type="ECO:0000313" key="2">
    <source>
        <dbReference type="EMBL" id="VVD01666.1"/>
    </source>
</evidence>